<dbReference type="Proteomes" id="UP000818266">
    <property type="component" value="Unassembled WGS sequence"/>
</dbReference>
<gene>
    <name evidence="1" type="ORF">FK219_011095</name>
</gene>
<dbReference type="InterPro" id="IPR052565">
    <property type="entry name" value="Glutaredoxin-like_YDR286C"/>
</dbReference>
<dbReference type="PANTHER" id="PTHR33558">
    <property type="entry name" value="GLUTAREDOXIN-LIKE PROTEIN C5ORF63 HOMOLOG"/>
    <property type="match status" value="1"/>
</dbReference>
<dbReference type="Gene3D" id="3.40.30.10">
    <property type="entry name" value="Glutaredoxin"/>
    <property type="match status" value="1"/>
</dbReference>
<evidence type="ECO:0000313" key="1">
    <source>
        <dbReference type="EMBL" id="NHF63774.1"/>
    </source>
</evidence>
<comment type="caution">
    <text evidence="1">The sequence shown here is derived from an EMBL/GenBank/DDBJ whole genome shotgun (WGS) entry which is preliminary data.</text>
</comment>
<dbReference type="SUPFAM" id="SSF52833">
    <property type="entry name" value="Thioredoxin-like"/>
    <property type="match status" value="1"/>
</dbReference>
<reference evidence="1 2" key="1">
    <citation type="submission" date="2019-06" db="EMBL/GenBank/DDBJ databases">
        <authorList>
            <person name="De-Chao Zhang Q."/>
        </authorList>
    </citation>
    <scope>NUCLEOTIDE SEQUENCE [LARGE SCALE GENOMIC DNA]</scope>
    <source>
        <strain evidence="1 2">KN1116</strain>
    </source>
</reference>
<dbReference type="InterPro" id="IPR008554">
    <property type="entry name" value="Glutaredoxin-like"/>
</dbReference>
<dbReference type="EMBL" id="VIKT02000020">
    <property type="protein sequence ID" value="NHF63774.1"/>
    <property type="molecule type" value="Genomic_DNA"/>
</dbReference>
<dbReference type="OrthoDB" id="8779161at2"/>
<keyword evidence="2" id="KW-1185">Reference proteome</keyword>
<dbReference type="PANTHER" id="PTHR33558:SF1">
    <property type="entry name" value="GLUTAREDOXIN-LIKE PROTEIN C5ORF63 HOMOLOG"/>
    <property type="match status" value="1"/>
</dbReference>
<protein>
    <submittedName>
        <fullName evidence="1">Glutaredoxin family protein</fullName>
    </submittedName>
</protein>
<sequence>MPATTVTLLAKPGCHLCDVARDIIEDALLEFPQIELVEHSILDDPELFERHRNDIPVVLVDDVVHTIHRVDSTRLRAALAAEAP</sequence>
<reference evidence="1 2" key="2">
    <citation type="submission" date="2020-03" db="EMBL/GenBank/DDBJ databases">
        <title>Chryseoglobus sp. isolated from a deep-sea seamount.</title>
        <authorList>
            <person name="Zhang D.-C."/>
        </authorList>
    </citation>
    <scope>NUCLEOTIDE SEQUENCE [LARGE SCALE GENOMIC DNA]</scope>
    <source>
        <strain evidence="1 2">KN1116</strain>
    </source>
</reference>
<evidence type="ECO:0000313" key="2">
    <source>
        <dbReference type="Proteomes" id="UP000818266"/>
    </source>
</evidence>
<dbReference type="RefSeq" id="WP_152583984.1">
    <property type="nucleotide sequence ID" value="NZ_VIKT02000020.1"/>
</dbReference>
<proteinExistence type="predicted"/>
<accession>A0A9E5JQ52</accession>
<dbReference type="InterPro" id="IPR036249">
    <property type="entry name" value="Thioredoxin-like_sf"/>
</dbReference>
<dbReference type="Pfam" id="PF05768">
    <property type="entry name" value="Glrx-like"/>
    <property type="match status" value="1"/>
</dbReference>
<organism evidence="1 2">
    <name type="scientific">Microcella pacifica</name>
    <dbReference type="NCBI Taxonomy" id="2591847"/>
    <lineage>
        <taxon>Bacteria</taxon>
        <taxon>Bacillati</taxon>
        <taxon>Actinomycetota</taxon>
        <taxon>Actinomycetes</taxon>
        <taxon>Micrococcales</taxon>
        <taxon>Microbacteriaceae</taxon>
        <taxon>Microcella</taxon>
    </lineage>
</organism>
<dbReference type="AlphaFoldDB" id="A0A9E5JQ52"/>
<name>A0A9E5JQ52_9MICO</name>